<dbReference type="EMBL" id="CP001801">
    <property type="protein sequence ID" value="ACX96548.1"/>
    <property type="molecule type" value="Genomic_DNA"/>
</dbReference>
<dbReference type="NCBIfam" id="NF003950">
    <property type="entry name" value="PRK05450.1-3"/>
    <property type="match status" value="1"/>
</dbReference>
<dbReference type="KEGG" id="hna:Hneap_1725"/>
<dbReference type="Pfam" id="PF02348">
    <property type="entry name" value="CTP_transf_3"/>
    <property type="match status" value="1"/>
</dbReference>
<dbReference type="SUPFAM" id="SSF53448">
    <property type="entry name" value="Nucleotide-diphospho-sugar transferases"/>
    <property type="match status" value="1"/>
</dbReference>
<dbReference type="GO" id="GO:0016020">
    <property type="term" value="C:membrane"/>
    <property type="evidence" value="ECO:0007669"/>
    <property type="project" value="UniProtKB-SubCell"/>
</dbReference>
<dbReference type="CDD" id="cd02517">
    <property type="entry name" value="CMP-KDO-Synthetase"/>
    <property type="match status" value="1"/>
</dbReference>
<dbReference type="PANTHER" id="PTHR42866">
    <property type="entry name" value="3-DEOXY-MANNO-OCTULOSONATE CYTIDYLYLTRANSFERASE"/>
    <property type="match status" value="1"/>
</dbReference>
<dbReference type="InterPro" id="IPR004528">
    <property type="entry name" value="KdsB"/>
</dbReference>
<comment type="function">
    <text evidence="5">Activates KDO (a required 8-carbon sugar) for incorporation into bacterial lipopolysaccharide in Gram-negative bacteria.</text>
</comment>
<keyword evidence="4 5" id="KW-0448">Lipopolysaccharide biosynthesis</keyword>
<dbReference type="UniPathway" id="UPA00030"/>
<comment type="pathway">
    <text evidence="5">Bacterial outer membrane biogenesis; lipopolysaccharide biosynthesis.</text>
</comment>
<dbReference type="NCBIfam" id="TIGR00466">
    <property type="entry name" value="kdsB"/>
    <property type="match status" value="1"/>
</dbReference>
<keyword evidence="7" id="KW-1185">Reference proteome</keyword>
<dbReference type="GO" id="GO:0033468">
    <property type="term" value="P:CMP-keto-3-deoxy-D-manno-octulosonic acid biosynthetic process"/>
    <property type="evidence" value="ECO:0007669"/>
    <property type="project" value="UniProtKB-UniRule"/>
</dbReference>
<comment type="pathway">
    <text evidence="5">Nucleotide-sugar biosynthesis; CMP-3-deoxy-D-manno-octulosonate biosynthesis; CMP-3-deoxy-D-manno-octulosonate from 3-deoxy-D-manno-octulosonate and CTP: step 1/1.</text>
</comment>
<dbReference type="PANTHER" id="PTHR42866:SF2">
    <property type="entry name" value="3-DEOXY-MANNO-OCTULOSONATE CYTIDYLYLTRANSFERASE, MITOCHONDRIAL"/>
    <property type="match status" value="1"/>
</dbReference>
<evidence type="ECO:0000256" key="3">
    <source>
        <dbReference type="ARBA" id="ARBA00022695"/>
    </source>
</evidence>
<dbReference type="GO" id="GO:0005829">
    <property type="term" value="C:cytosol"/>
    <property type="evidence" value="ECO:0007669"/>
    <property type="project" value="TreeGrafter"/>
</dbReference>
<keyword evidence="3 5" id="KW-0548">Nucleotidyltransferase</keyword>
<dbReference type="Gene3D" id="3.90.550.10">
    <property type="entry name" value="Spore Coat Polysaccharide Biosynthesis Protein SpsA, Chain A"/>
    <property type="match status" value="1"/>
</dbReference>
<evidence type="ECO:0000313" key="7">
    <source>
        <dbReference type="Proteomes" id="UP000009102"/>
    </source>
</evidence>
<dbReference type="HAMAP" id="MF_00057">
    <property type="entry name" value="KdsB"/>
    <property type="match status" value="1"/>
</dbReference>
<dbReference type="HOGENOM" id="CLU_065038_1_0_6"/>
<keyword evidence="2 5" id="KW-0808">Transferase</keyword>
<accession>D0L1H5</accession>
<dbReference type="UniPathway" id="UPA00358">
    <property type="reaction ID" value="UER00476"/>
</dbReference>
<evidence type="ECO:0000256" key="4">
    <source>
        <dbReference type="ARBA" id="ARBA00022985"/>
    </source>
</evidence>
<dbReference type="STRING" id="555778.Hneap_1725"/>
<dbReference type="RefSeq" id="WP_012824581.1">
    <property type="nucleotide sequence ID" value="NC_013422.1"/>
</dbReference>
<proteinExistence type="inferred from homology"/>
<dbReference type="InterPro" id="IPR003329">
    <property type="entry name" value="Cytidylyl_trans"/>
</dbReference>
<organism evidence="6 7">
    <name type="scientific">Halothiobacillus neapolitanus (strain ATCC 23641 / DSM 15147 / CIP 104769 / NCIMB 8539 / c2)</name>
    <name type="common">Thiobacillus neapolitanus</name>
    <dbReference type="NCBI Taxonomy" id="555778"/>
    <lineage>
        <taxon>Bacteria</taxon>
        <taxon>Pseudomonadati</taxon>
        <taxon>Pseudomonadota</taxon>
        <taxon>Gammaproteobacteria</taxon>
        <taxon>Chromatiales</taxon>
        <taxon>Halothiobacillaceae</taxon>
        <taxon>Halothiobacillus</taxon>
    </lineage>
</organism>
<dbReference type="EC" id="2.7.7.38" evidence="5"/>
<comment type="similarity">
    <text evidence="5">Belongs to the KdsB family.</text>
</comment>
<protein>
    <recommendedName>
        <fullName evidence="5">3-deoxy-manno-octulosonate cytidylyltransferase</fullName>
        <ecNumber evidence="5">2.7.7.38</ecNumber>
    </recommendedName>
    <alternativeName>
        <fullName evidence="5">CMP-2-keto-3-deoxyoctulosonic acid synthase</fullName>
        <shortName evidence="5">CKS</shortName>
        <shortName evidence="5">CMP-KDO synthase</shortName>
    </alternativeName>
</protein>
<comment type="subcellular location">
    <subcellularLocation>
        <location evidence="5">Cytoplasm</location>
    </subcellularLocation>
    <subcellularLocation>
        <location evidence="1">Membrane</location>
    </subcellularLocation>
</comment>
<name>D0L1H5_HALNC</name>
<dbReference type="GO" id="GO:0008690">
    <property type="term" value="F:3-deoxy-manno-octulosonate cytidylyltransferase activity"/>
    <property type="evidence" value="ECO:0007669"/>
    <property type="project" value="UniProtKB-UniRule"/>
</dbReference>
<dbReference type="FunFam" id="3.90.550.10:FF:000011">
    <property type="entry name" value="3-deoxy-manno-octulosonate cytidylyltransferase"/>
    <property type="match status" value="1"/>
</dbReference>
<evidence type="ECO:0000256" key="5">
    <source>
        <dbReference type="HAMAP-Rule" id="MF_00057"/>
    </source>
</evidence>
<evidence type="ECO:0000313" key="6">
    <source>
        <dbReference type="EMBL" id="ACX96548.1"/>
    </source>
</evidence>
<dbReference type="AlphaFoldDB" id="D0L1H5"/>
<comment type="catalytic activity">
    <reaction evidence="5">
        <text>3-deoxy-alpha-D-manno-oct-2-ulosonate + CTP = CMP-3-deoxy-beta-D-manno-octulosonate + diphosphate</text>
        <dbReference type="Rhea" id="RHEA:23448"/>
        <dbReference type="ChEBI" id="CHEBI:33019"/>
        <dbReference type="ChEBI" id="CHEBI:37563"/>
        <dbReference type="ChEBI" id="CHEBI:85986"/>
        <dbReference type="ChEBI" id="CHEBI:85987"/>
        <dbReference type="EC" id="2.7.7.38"/>
    </reaction>
</comment>
<dbReference type="NCBIfam" id="NF009905">
    <property type="entry name" value="PRK13368.1"/>
    <property type="match status" value="1"/>
</dbReference>
<dbReference type="eggNOG" id="COG1212">
    <property type="taxonomic scope" value="Bacteria"/>
</dbReference>
<reference evidence="6 7" key="1">
    <citation type="submission" date="2009-10" db="EMBL/GenBank/DDBJ databases">
        <title>Complete sequence of Halothiobacillus neapolitanus c2.</title>
        <authorList>
            <consortium name="US DOE Joint Genome Institute"/>
            <person name="Lucas S."/>
            <person name="Copeland A."/>
            <person name="Lapidus A."/>
            <person name="Glavina del Rio T."/>
            <person name="Tice H."/>
            <person name="Bruce D."/>
            <person name="Goodwin L."/>
            <person name="Pitluck S."/>
            <person name="Davenport K."/>
            <person name="Brettin T."/>
            <person name="Detter J.C."/>
            <person name="Han C."/>
            <person name="Tapia R."/>
            <person name="Larimer F."/>
            <person name="Land M."/>
            <person name="Hauser L."/>
            <person name="Kyrpides N."/>
            <person name="Mikhailova N."/>
            <person name="Kerfeld C."/>
            <person name="Cannon G."/>
            <person name="Heinhort S."/>
        </authorList>
    </citation>
    <scope>NUCLEOTIDE SEQUENCE [LARGE SCALE GENOMIC DNA]</scope>
    <source>
        <strain evidence="7">ATCC 23641 / c2</strain>
    </source>
</reference>
<evidence type="ECO:0000256" key="2">
    <source>
        <dbReference type="ARBA" id="ARBA00022679"/>
    </source>
</evidence>
<gene>
    <name evidence="5" type="primary">kdsB</name>
    <name evidence="6" type="ordered locus">Hneap_1725</name>
</gene>
<dbReference type="Proteomes" id="UP000009102">
    <property type="component" value="Chromosome"/>
</dbReference>
<evidence type="ECO:0000256" key="1">
    <source>
        <dbReference type="ARBA" id="ARBA00004370"/>
    </source>
</evidence>
<keyword evidence="5" id="KW-0963">Cytoplasm</keyword>
<sequence length="256" mass="27864">MSEVTFDGDFCVIIPARMSSTRLPGKPLADIHGRPMLAWVHDCAKASGAERIIVAVDDADLHAVAQQFGAHSVLTRNDHESGTDRLAEVVTQLDLPEDQIVVNLQGDEPLMHPELLRQVAGLLVAQKEAAMATLMVPIIDAHEFNDPSAVKVVASDTGKALYFSRSPIPFHRDGLPEHGAVLGYRHLGIYAYRAGFLQRFTAAPMAELERAEKLEQLRALAMGESIAVAVAKMIPHAGVDTPADLERVRDVLQTRV</sequence>
<dbReference type="GO" id="GO:0009103">
    <property type="term" value="P:lipopolysaccharide biosynthetic process"/>
    <property type="evidence" value="ECO:0007669"/>
    <property type="project" value="UniProtKB-UniRule"/>
</dbReference>
<dbReference type="InterPro" id="IPR029044">
    <property type="entry name" value="Nucleotide-diphossugar_trans"/>
</dbReference>
<dbReference type="NCBIfam" id="NF003952">
    <property type="entry name" value="PRK05450.1-5"/>
    <property type="match status" value="1"/>
</dbReference>